<dbReference type="EMBL" id="JAPUUL010000002">
    <property type="protein sequence ID" value="KAJ8133605.1"/>
    <property type="molecule type" value="Genomic_DNA"/>
</dbReference>
<organism evidence="1 2">
    <name type="scientific">Lasiodiplodia mahajangana</name>
    <dbReference type="NCBI Taxonomy" id="1108764"/>
    <lineage>
        <taxon>Eukaryota</taxon>
        <taxon>Fungi</taxon>
        <taxon>Dikarya</taxon>
        <taxon>Ascomycota</taxon>
        <taxon>Pezizomycotina</taxon>
        <taxon>Dothideomycetes</taxon>
        <taxon>Dothideomycetes incertae sedis</taxon>
        <taxon>Botryosphaeriales</taxon>
        <taxon>Botryosphaeriaceae</taxon>
        <taxon>Lasiodiplodia</taxon>
    </lineage>
</organism>
<proteinExistence type="predicted"/>
<accession>A0ACC2K1H6</accession>
<sequence>MWFAGIPYLIAIAILSTDATASPGNESRCQNACKTLDSEFPGRVYYDGADANFSIWDQKQLQTAYACRVEPSSAAEVSRVLQVLVNTWCRFAVKCGGHSRYPDDSVSAGGVTIDLALINNTVVSGDRTIARVGGGALTRQVVGQVGVGGFALGGGTSVLSGKHGWAVDNILEYEVVLANATIVTVSDTQHPDLYYALRGGGNNFGIVTSFTVGVFPQGSVYTGSRSFGDNQTSRFLEEAEKIFTIEDSEDVNVGLEYRYAYSAQQGGFVMSSTQRYSGPVLDPPVFRGLNEIPALTTLAGGINSLANSTRFSGPLGQTRNVFASVTHYPSLELSKKVTEIFKTQWRGSNLTDVSPELITYSIPAGAIQRMKLRGGNALGLDVEGHLVINLLSLSWTNSASDEVAYSFANRFIDSFRQAADSLNVLHPFIYINYANKGQDVFSGYGEDNKKRLLAIQQAVDPQGVFTSSGLWRGFFKLH</sequence>
<evidence type="ECO:0000313" key="2">
    <source>
        <dbReference type="Proteomes" id="UP001153332"/>
    </source>
</evidence>
<name>A0ACC2K1H6_9PEZI</name>
<gene>
    <name evidence="1" type="ORF">O1611_g16</name>
</gene>
<protein>
    <submittedName>
        <fullName evidence="1">Uncharacterized protein</fullName>
    </submittedName>
</protein>
<comment type="caution">
    <text evidence="1">The sequence shown here is derived from an EMBL/GenBank/DDBJ whole genome shotgun (WGS) entry which is preliminary data.</text>
</comment>
<keyword evidence="2" id="KW-1185">Reference proteome</keyword>
<reference evidence="1" key="1">
    <citation type="submission" date="2022-12" db="EMBL/GenBank/DDBJ databases">
        <title>Genome Sequence of Lasiodiplodia mahajangana.</title>
        <authorList>
            <person name="Buettner E."/>
        </authorList>
    </citation>
    <scope>NUCLEOTIDE SEQUENCE</scope>
    <source>
        <strain evidence="1">VT137</strain>
    </source>
</reference>
<dbReference type="Proteomes" id="UP001153332">
    <property type="component" value="Unassembled WGS sequence"/>
</dbReference>
<evidence type="ECO:0000313" key="1">
    <source>
        <dbReference type="EMBL" id="KAJ8133605.1"/>
    </source>
</evidence>